<name>A0ABD5VF00_9EURY</name>
<dbReference type="AlphaFoldDB" id="A0ABD5VF00"/>
<keyword evidence="2" id="KW-1185">Reference proteome</keyword>
<evidence type="ECO:0000313" key="2">
    <source>
        <dbReference type="Proteomes" id="UP001596395"/>
    </source>
</evidence>
<dbReference type="InterPro" id="IPR043899">
    <property type="entry name" value="DUF5789"/>
</dbReference>
<evidence type="ECO:0008006" key="3">
    <source>
        <dbReference type="Google" id="ProtNLM"/>
    </source>
</evidence>
<dbReference type="EMBL" id="JBHSXN010000001">
    <property type="protein sequence ID" value="MFC6951451.1"/>
    <property type="molecule type" value="Genomic_DNA"/>
</dbReference>
<protein>
    <recommendedName>
        <fullName evidence="3">DUF2795 domain-containing protein</fullName>
    </recommendedName>
</protein>
<organism evidence="1 2">
    <name type="scientific">Halorubellus litoreus</name>
    <dbReference type="NCBI Taxonomy" id="755308"/>
    <lineage>
        <taxon>Archaea</taxon>
        <taxon>Methanobacteriati</taxon>
        <taxon>Methanobacteriota</taxon>
        <taxon>Stenosarchaea group</taxon>
        <taxon>Halobacteria</taxon>
        <taxon>Halobacteriales</taxon>
        <taxon>Halorubellaceae</taxon>
        <taxon>Halorubellus</taxon>
    </lineage>
</organism>
<proteinExistence type="predicted"/>
<dbReference type="RefSeq" id="WP_336348484.1">
    <property type="nucleotide sequence ID" value="NZ_JAZAQL010000001.1"/>
</dbReference>
<sequence>MGRTLTYEHVETALAEFSYPIVRDDVAAELADVTVTFEEGTEANLGALVSETDSDAFDAVADLHEELDDVVTADVEQ</sequence>
<reference evidence="1 2" key="1">
    <citation type="journal article" date="2019" name="Int. J. Syst. Evol. Microbiol.">
        <title>The Global Catalogue of Microorganisms (GCM) 10K type strain sequencing project: providing services to taxonomists for standard genome sequencing and annotation.</title>
        <authorList>
            <consortium name="The Broad Institute Genomics Platform"/>
            <consortium name="The Broad Institute Genome Sequencing Center for Infectious Disease"/>
            <person name="Wu L."/>
            <person name="Ma J."/>
        </authorList>
    </citation>
    <scope>NUCLEOTIDE SEQUENCE [LARGE SCALE GENOMIC DNA]</scope>
    <source>
        <strain evidence="1 2">GX26</strain>
    </source>
</reference>
<dbReference type="Pfam" id="PF19102">
    <property type="entry name" value="DUF5789"/>
    <property type="match status" value="1"/>
</dbReference>
<gene>
    <name evidence="1" type="ORF">ACFQGB_01125</name>
</gene>
<evidence type="ECO:0000313" key="1">
    <source>
        <dbReference type="EMBL" id="MFC6951451.1"/>
    </source>
</evidence>
<accession>A0ABD5VF00</accession>
<dbReference type="Proteomes" id="UP001596395">
    <property type="component" value="Unassembled WGS sequence"/>
</dbReference>
<comment type="caution">
    <text evidence="1">The sequence shown here is derived from an EMBL/GenBank/DDBJ whole genome shotgun (WGS) entry which is preliminary data.</text>
</comment>